<dbReference type="PANTHER" id="PTHR16797:SF4">
    <property type="entry name" value="40-KDA HUNTINGTIN-ASSOCIATED PROTEIN"/>
    <property type="match status" value="1"/>
</dbReference>
<dbReference type="SUPFAM" id="SSF48452">
    <property type="entry name" value="TPR-like"/>
    <property type="match status" value="1"/>
</dbReference>
<keyword evidence="7 10" id="KW-1133">Transmembrane helix</keyword>
<evidence type="ECO:0000256" key="9">
    <source>
        <dbReference type="ARBA" id="ARBA00023180"/>
    </source>
</evidence>
<feature type="transmembrane region" description="Helical" evidence="10">
    <location>
        <begin position="515"/>
        <end position="538"/>
    </location>
</feature>
<comment type="pathway">
    <text evidence="2 10">Glycolipid biosynthesis; glycosylphosphatidylinositol-anchor biosynthesis.</text>
</comment>
<evidence type="ECO:0000256" key="3">
    <source>
        <dbReference type="ARBA" id="ARBA00010345"/>
    </source>
</evidence>
<evidence type="ECO:0000256" key="1">
    <source>
        <dbReference type="ARBA" id="ARBA00004389"/>
    </source>
</evidence>
<dbReference type="InterPro" id="IPR013233">
    <property type="entry name" value="PIG-X/PBN1"/>
</dbReference>
<evidence type="ECO:0000256" key="5">
    <source>
        <dbReference type="ARBA" id="ARBA00022692"/>
    </source>
</evidence>
<dbReference type="Proteomes" id="UP000887574">
    <property type="component" value="Unplaced"/>
</dbReference>
<comment type="function">
    <text evidence="10">Stabilizing subunit of the glycosylphosphatidylinositol-mannosyltransferase I complex which catalyzes the transfer of the first mannose, via an alpha-1,4 bond from a dolichol-phosphate-mannose (Dol-P-Man) to the glucosaminyl acyl phosphatidylinositol (GlcN-(acyl)PI) intermediate to generate alpha-D-Man-(1-&gt;4)-alpha-D-GlcN-(1-&gt;6)-(1-radyl,2-acyl-sn-glycero-3-phospho)-2-acyl-inositol and participates in the sixth step of the glycosylphosphatidylinositol-anchor biosynthesis. Probably acts by stabilizing the mannosyltransferase PIGM.</text>
</comment>
<accession>A0A915ENL0</accession>
<proteinExistence type="inferred from homology"/>
<evidence type="ECO:0000256" key="6">
    <source>
        <dbReference type="ARBA" id="ARBA00022824"/>
    </source>
</evidence>
<keyword evidence="5 10" id="KW-0812">Transmembrane</keyword>
<comment type="similarity">
    <text evidence="3 10">Belongs to the PIGX family.</text>
</comment>
<evidence type="ECO:0000256" key="7">
    <source>
        <dbReference type="ARBA" id="ARBA00022989"/>
    </source>
</evidence>
<dbReference type="PANTHER" id="PTHR16797">
    <property type="entry name" value="FACTOR VIII-ASSOCIATED GENE 1"/>
    <property type="match status" value="1"/>
</dbReference>
<protein>
    <recommendedName>
        <fullName evidence="10">Phosphatidylinositol-glycan biosynthesis class X protein</fullName>
    </recommendedName>
</protein>
<dbReference type="AlphaFoldDB" id="A0A915ENL0"/>
<organism evidence="11 12">
    <name type="scientific">Ditylenchus dipsaci</name>
    <dbReference type="NCBI Taxonomy" id="166011"/>
    <lineage>
        <taxon>Eukaryota</taxon>
        <taxon>Metazoa</taxon>
        <taxon>Ecdysozoa</taxon>
        <taxon>Nematoda</taxon>
        <taxon>Chromadorea</taxon>
        <taxon>Rhabditida</taxon>
        <taxon>Tylenchina</taxon>
        <taxon>Tylenchomorpha</taxon>
        <taxon>Sphaerularioidea</taxon>
        <taxon>Anguinidae</taxon>
        <taxon>Anguininae</taxon>
        <taxon>Ditylenchus</taxon>
    </lineage>
</organism>
<dbReference type="InterPro" id="IPR039494">
    <property type="entry name" value="F8A"/>
</dbReference>
<evidence type="ECO:0000256" key="2">
    <source>
        <dbReference type="ARBA" id="ARBA00004687"/>
    </source>
</evidence>
<keyword evidence="6 10" id="KW-0256">Endoplasmic reticulum</keyword>
<keyword evidence="11" id="KW-1185">Reference proteome</keyword>
<dbReference type="WBParaSite" id="jg8154">
    <property type="protein sequence ID" value="jg8154"/>
    <property type="gene ID" value="jg8154"/>
</dbReference>
<reference evidence="12" key="1">
    <citation type="submission" date="2022-11" db="UniProtKB">
        <authorList>
            <consortium name="WormBaseParasite"/>
        </authorList>
    </citation>
    <scope>IDENTIFICATION</scope>
</reference>
<dbReference type="GO" id="GO:0005769">
    <property type="term" value="C:early endosome"/>
    <property type="evidence" value="ECO:0007669"/>
    <property type="project" value="TreeGrafter"/>
</dbReference>
<name>A0A915ENL0_9BILA</name>
<dbReference type="GO" id="GO:0005789">
    <property type="term" value="C:endoplasmic reticulum membrane"/>
    <property type="evidence" value="ECO:0007669"/>
    <property type="project" value="UniProtKB-SubCell"/>
</dbReference>
<dbReference type="GO" id="GO:0006506">
    <property type="term" value="P:GPI anchor biosynthetic process"/>
    <property type="evidence" value="ECO:0007669"/>
    <property type="project" value="UniProtKB-KW"/>
</dbReference>
<dbReference type="InterPro" id="IPR011990">
    <property type="entry name" value="TPR-like_helical_dom_sf"/>
</dbReference>
<dbReference type="GO" id="GO:0099518">
    <property type="term" value="P:vesicle cytoskeletal trafficking"/>
    <property type="evidence" value="ECO:0007669"/>
    <property type="project" value="TreeGrafter"/>
</dbReference>
<evidence type="ECO:0000313" key="12">
    <source>
        <dbReference type="WBParaSite" id="jg8154"/>
    </source>
</evidence>
<comment type="subcellular location">
    <subcellularLocation>
        <location evidence="1 10">Endoplasmic reticulum membrane</location>
        <topology evidence="1 10">Single-pass membrane protein</topology>
    </subcellularLocation>
</comment>
<dbReference type="Gene3D" id="1.25.40.10">
    <property type="entry name" value="Tetratricopeptide repeat domain"/>
    <property type="match status" value="1"/>
</dbReference>
<keyword evidence="9" id="KW-0325">Glycoprotein</keyword>
<dbReference type="Pfam" id="PF08320">
    <property type="entry name" value="PIG-X"/>
    <property type="match status" value="1"/>
</dbReference>
<sequence>MSEYRNYWDEFRVTQESTKKKILKKPNYIDAINQYRELSHDMEEAEMPEQAAACHKEISLLYEKLQNSPAERRHLIKAAHLYHTARMVRHNMAASLIQETEFLMEECFLKVIEKLIKQGSVRLAGLTCVEAADLFSKFHGWERAYQYLIKGSKLVQSDVYVQVSILNKIFKLASHLHLIEEVLTDMNTIWSSMLKDQPFFEGVIREMLLKLECHIVLLNLKHLISTSDDLDKSTLSYYNNGHWKSSQKLSVMTKHEFTVMYKFIELIKDKIYLEACKVQAIDMARMLDVEGKKLATELLDSLYTLPSIDRGFREIHASGCSDLDKRQKIFELYDSLINGMIALLAISVTIVLSNRISNCDACSLVDSKIDYRIVGSGFHLLLKSNTTISSTTRFMNCEISYLFQIPKGAYIDTDSLNSSLTNHCFVSDRFNVEEPNWSSSVPKLHPIFFHSRRVLRKVFVFNDQLNFPVHLRYHKSMEKDDKSGSVVQAFLSTTKRKDNLSRLEATVPVGKAHHLVVAVGATMSIVFACVLYVLVAAFRSQESNNKIIKSD</sequence>
<evidence type="ECO:0000256" key="8">
    <source>
        <dbReference type="ARBA" id="ARBA00023136"/>
    </source>
</evidence>
<keyword evidence="8 10" id="KW-0472">Membrane</keyword>
<evidence type="ECO:0000256" key="10">
    <source>
        <dbReference type="RuleBase" id="RU366056"/>
    </source>
</evidence>
<evidence type="ECO:0000313" key="11">
    <source>
        <dbReference type="Proteomes" id="UP000887574"/>
    </source>
</evidence>
<keyword evidence="4 10" id="KW-0337">GPI-anchor biosynthesis</keyword>
<evidence type="ECO:0000256" key="4">
    <source>
        <dbReference type="ARBA" id="ARBA00022502"/>
    </source>
</evidence>